<keyword evidence="10" id="KW-0675">Receptor</keyword>
<evidence type="ECO:0000256" key="8">
    <source>
        <dbReference type="ARBA" id="ARBA00022991"/>
    </source>
</evidence>
<comment type="similarity">
    <text evidence="2">Belongs to the archaeal/bacterial/fungal opsin family.</text>
</comment>
<evidence type="ECO:0000313" key="14">
    <source>
        <dbReference type="EMBL" id="OQX13677.1"/>
    </source>
</evidence>
<keyword evidence="4" id="KW-0716">Sensory transduction</keyword>
<feature type="site" description="Primary proton acceptor" evidence="11">
    <location>
        <position position="92"/>
    </location>
</feature>
<sequence length="255" mass="28395">MDGITVGQFDLVYNALSFGFATMAAATLFFWISLTQVSRNYKMALTITGLVTFIAAYHYFRIFESWEAAYTVTDNVVALSGARFNDAYRYVDWLLTVPLLLVELILVMRLTPQETFNKGLKLGSLAAIMVVLGYPGEISDESTTRWIWWALAMIPFAMIVLELFKSLSASIESQPEEVRGLVNTARWVTVLSWSFYPVVFIFPMIGLTGGAAETAVQVGYTVADIVAKAGFGVLIYMIAVRKSEIEFRAAQMNHA</sequence>
<keyword evidence="5 13" id="KW-0812">Transmembrane</keyword>
<comment type="PTM">
    <text evidence="12">Contains one covalently linked retinal chromophore.</text>
</comment>
<evidence type="ECO:0000256" key="1">
    <source>
        <dbReference type="ARBA" id="ARBA00004141"/>
    </source>
</evidence>
<evidence type="ECO:0000256" key="2">
    <source>
        <dbReference type="ARBA" id="ARBA00008130"/>
    </source>
</evidence>
<keyword evidence="9 13" id="KW-0472">Membrane</keyword>
<feature type="transmembrane region" description="Helical" evidence="13">
    <location>
        <begin position="43"/>
        <end position="60"/>
    </location>
</feature>
<evidence type="ECO:0000256" key="5">
    <source>
        <dbReference type="ARBA" id="ARBA00022692"/>
    </source>
</evidence>
<protein>
    <submittedName>
        <fullName evidence="14">Xanthorhodopsin</fullName>
    </submittedName>
</protein>
<reference evidence="14 15" key="1">
    <citation type="submission" date="2017-01" db="EMBL/GenBank/DDBJ databases">
        <title>Novel large sulfur bacteria in the metagenomes of groundwater-fed chemosynthetic microbial mats in the Lake Huron basin.</title>
        <authorList>
            <person name="Sharrar A.M."/>
            <person name="Flood B.E."/>
            <person name="Bailey J.V."/>
            <person name="Jones D.S."/>
            <person name="Biddanda B."/>
            <person name="Ruberg S.A."/>
            <person name="Marcus D.N."/>
            <person name="Dick G.J."/>
        </authorList>
    </citation>
    <scope>NUCLEOTIDE SEQUENCE [LARGE SCALE GENOMIC DNA]</scope>
    <source>
        <strain evidence="14">A8</strain>
    </source>
</reference>
<dbReference type="PRINTS" id="PR00251">
    <property type="entry name" value="BACTRLOPSIN"/>
</dbReference>
<dbReference type="Gene3D" id="1.20.1070.10">
    <property type="entry name" value="Rhodopsin 7-helix transmembrane proteins"/>
    <property type="match status" value="1"/>
</dbReference>
<name>A0A1Y1QTU8_9GAMM</name>
<feature type="transmembrane region" description="Helical" evidence="13">
    <location>
        <begin position="12"/>
        <end position="31"/>
    </location>
</feature>
<organism evidence="14 15">
    <name type="scientific">Thiothrix lacustris</name>
    <dbReference type="NCBI Taxonomy" id="525917"/>
    <lineage>
        <taxon>Bacteria</taxon>
        <taxon>Pseudomonadati</taxon>
        <taxon>Pseudomonadota</taxon>
        <taxon>Gammaproteobacteria</taxon>
        <taxon>Thiotrichales</taxon>
        <taxon>Thiotrichaceae</taxon>
        <taxon>Thiothrix</taxon>
    </lineage>
</organism>
<dbReference type="Proteomes" id="UP000192491">
    <property type="component" value="Unassembled WGS sequence"/>
</dbReference>
<dbReference type="GO" id="GO:0010461">
    <property type="term" value="F:light-activated monoatomic ion channel activity"/>
    <property type="evidence" value="ECO:0007669"/>
    <property type="project" value="InterPro"/>
</dbReference>
<feature type="modified residue" description="N6-(retinylidene)lysine" evidence="12">
    <location>
        <position position="228"/>
    </location>
</feature>
<dbReference type="InterPro" id="IPR001425">
    <property type="entry name" value="Arc/bac/fun_rhodopsins"/>
</dbReference>
<dbReference type="GO" id="GO:0007602">
    <property type="term" value="P:phototransduction"/>
    <property type="evidence" value="ECO:0007669"/>
    <property type="project" value="UniProtKB-KW"/>
</dbReference>
<dbReference type="PANTHER" id="PTHR28286">
    <property type="match status" value="1"/>
</dbReference>
<dbReference type="GO" id="GO:0016020">
    <property type="term" value="C:membrane"/>
    <property type="evidence" value="ECO:0007669"/>
    <property type="project" value="UniProtKB-SubCell"/>
</dbReference>
<dbReference type="Pfam" id="PF01036">
    <property type="entry name" value="Bac_rhodopsin"/>
    <property type="match status" value="1"/>
</dbReference>
<evidence type="ECO:0000256" key="12">
    <source>
        <dbReference type="PIRSR" id="PIRSR038142-50"/>
    </source>
</evidence>
<evidence type="ECO:0000313" key="15">
    <source>
        <dbReference type="Proteomes" id="UP000192491"/>
    </source>
</evidence>
<dbReference type="AlphaFoldDB" id="A0A1Y1QTU8"/>
<dbReference type="EMBL" id="MTEJ01000043">
    <property type="protein sequence ID" value="OQX13677.1"/>
    <property type="molecule type" value="Genomic_DNA"/>
</dbReference>
<dbReference type="SUPFAM" id="SSF81321">
    <property type="entry name" value="Family A G protein-coupled receptor-like"/>
    <property type="match status" value="1"/>
</dbReference>
<proteinExistence type="inferred from homology"/>
<feature type="transmembrane region" description="Helical" evidence="13">
    <location>
        <begin position="146"/>
        <end position="164"/>
    </location>
</feature>
<evidence type="ECO:0000256" key="11">
    <source>
        <dbReference type="PIRSR" id="PIRSR038142-1"/>
    </source>
</evidence>
<evidence type="ECO:0000256" key="3">
    <source>
        <dbReference type="ARBA" id="ARBA00022543"/>
    </source>
</evidence>
<dbReference type="PIRSF" id="PIRSF038142">
    <property type="entry name" value="Rhodopsin_bac_prd"/>
    <property type="match status" value="1"/>
</dbReference>
<feature type="transmembrane region" description="Helical" evidence="13">
    <location>
        <begin position="185"/>
        <end position="206"/>
    </location>
</feature>
<evidence type="ECO:0000256" key="13">
    <source>
        <dbReference type="SAM" id="Phobius"/>
    </source>
</evidence>
<dbReference type="CDD" id="cd15242">
    <property type="entry name" value="7tm_Proteorhodopsin"/>
    <property type="match status" value="1"/>
</dbReference>
<dbReference type="PROSITE" id="PS00950">
    <property type="entry name" value="BACTERIAL_OPSIN_1"/>
    <property type="match status" value="1"/>
</dbReference>
<evidence type="ECO:0000256" key="7">
    <source>
        <dbReference type="ARBA" id="ARBA00022989"/>
    </source>
</evidence>
<comment type="caution">
    <text evidence="14">The sequence shown here is derived from an EMBL/GenBank/DDBJ whole genome shotgun (WGS) entry which is preliminary data.</text>
</comment>
<evidence type="ECO:0000256" key="4">
    <source>
        <dbReference type="ARBA" id="ARBA00022606"/>
    </source>
</evidence>
<keyword evidence="7 13" id="KW-1133">Transmembrane helix</keyword>
<evidence type="ECO:0000256" key="6">
    <source>
        <dbReference type="ARBA" id="ARBA00022925"/>
    </source>
</evidence>
<keyword evidence="6 12" id="KW-0681">Retinal protein</keyword>
<feature type="transmembrane region" description="Helical" evidence="13">
    <location>
        <begin position="218"/>
        <end position="239"/>
    </location>
</feature>
<keyword evidence="3" id="KW-0600">Photoreceptor protein</keyword>
<evidence type="ECO:0000256" key="9">
    <source>
        <dbReference type="ARBA" id="ARBA00023136"/>
    </source>
</evidence>
<feature type="transmembrane region" description="Helical" evidence="13">
    <location>
        <begin position="90"/>
        <end position="107"/>
    </location>
</feature>
<feature type="site" description="Primary proton donor" evidence="11">
    <location>
        <position position="103"/>
    </location>
</feature>
<feature type="transmembrane region" description="Helical" evidence="13">
    <location>
        <begin position="119"/>
        <end position="134"/>
    </location>
</feature>
<dbReference type="InterPro" id="IPR017402">
    <property type="entry name" value="Proteorhodopsin"/>
</dbReference>
<keyword evidence="8 12" id="KW-0157">Chromophore</keyword>
<dbReference type="PANTHER" id="PTHR28286:SF2">
    <property type="entry name" value="BACTERIORHODOPSIN _OPSIN, NOPA (EUROFUNG)"/>
    <property type="match status" value="1"/>
</dbReference>
<dbReference type="InterPro" id="IPR018229">
    <property type="entry name" value="Rhodopsin_retinal_BS"/>
</dbReference>
<comment type="subcellular location">
    <subcellularLocation>
        <location evidence="1">Membrane</location>
        <topology evidence="1">Multi-pass membrane protein</topology>
    </subcellularLocation>
</comment>
<dbReference type="GO" id="GO:0009881">
    <property type="term" value="F:photoreceptor activity"/>
    <property type="evidence" value="ECO:0007669"/>
    <property type="project" value="UniProtKB-KW"/>
</dbReference>
<accession>A0A1Y1QTU8</accession>
<gene>
    <name evidence="14" type="ORF">BWK73_11565</name>
</gene>
<dbReference type="SMART" id="SM01021">
    <property type="entry name" value="Bac_rhodopsin"/>
    <property type="match status" value="1"/>
</dbReference>
<evidence type="ECO:0000256" key="10">
    <source>
        <dbReference type="ARBA" id="ARBA00023170"/>
    </source>
</evidence>
<feature type="site" description="Responsible for spectral tuning" evidence="11">
    <location>
        <position position="100"/>
    </location>
</feature>